<reference evidence="2 3" key="1">
    <citation type="submission" date="2020-07" db="EMBL/GenBank/DDBJ databases">
        <title>Genomic Encyclopedia of Type Strains, Phase IV (KMG-IV): sequencing the most valuable type-strain genomes for metagenomic binning, comparative biology and taxonomic classification.</title>
        <authorList>
            <person name="Goeker M."/>
        </authorList>
    </citation>
    <scope>NUCLEOTIDE SEQUENCE [LARGE SCALE GENOMIC DNA]</scope>
    <source>
        <strain evidence="2 3">DSM 15730</strain>
    </source>
</reference>
<protein>
    <submittedName>
        <fullName evidence="2">Uncharacterized protein YpiB (UPF0302 family)</fullName>
    </submittedName>
</protein>
<dbReference type="Pfam" id="PF08858">
    <property type="entry name" value="IDEAL"/>
    <property type="match status" value="1"/>
</dbReference>
<dbReference type="RefSeq" id="WP_181555113.1">
    <property type="nucleotide sequence ID" value="NZ_JACDUT010000002.1"/>
</dbReference>
<dbReference type="InterPro" id="IPR014957">
    <property type="entry name" value="IDEAL_dom"/>
</dbReference>
<name>A0A7W0BX50_9BACL</name>
<dbReference type="InterPro" id="IPR027393">
    <property type="entry name" value="Virus_scaffolding_prot_C"/>
</dbReference>
<dbReference type="SMART" id="SM00914">
    <property type="entry name" value="IDEAL"/>
    <property type="match status" value="1"/>
</dbReference>
<dbReference type="EMBL" id="JACDUT010000002">
    <property type="protein sequence ID" value="MBA2874191.1"/>
    <property type="molecule type" value="Genomic_DNA"/>
</dbReference>
<sequence length="75" mass="8900">MYEKQYPHEGIMIFGKTDEKNHYGSLAEKILEQAIFHYQKCKLMEKIDEALVTRNKQLFLELSAQYNELLKKYGA</sequence>
<evidence type="ECO:0000313" key="3">
    <source>
        <dbReference type="Proteomes" id="UP000523087"/>
    </source>
</evidence>
<comment type="caution">
    <text evidence="2">The sequence shown here is derived from an EMBL/GenBank/DDBJ whole genome shotgun (WGS) entry which is preliminary data.</text>
</comment>
<accession>A0A7W0BX50</accession>
<organism evidence="2 3">
    <name type="scientific">Thermaerobacillus caldiproteolyticus</name>
    <dbReference type="NCBI Taxonomy" id="247480"/>
    <lineage>
        <taxon>Bacteria</taxon>
        <taxon>Bacillati</taxon>
        <taxon>Bacillota</taxon>
        <taxon>Bacilli</taxon>
        <taxon>Bacillales</taxon>
        <taxon>Anoxybacillaceae</taxon>
        <taxon>Thermaerobacillus</taxon>
    </lineage>
</organism>
<dbReference type="Proteomes" id="UP000523087">
    <property type="component" value="Unassembled WGS sequence"/>
</dbReference>
<evidence type="ECO:0000259" key="1">
    <source>
        <dbReference type="SMART" id="SM00914"/>
    </source>
</evidence>
<gene>
    <name evidence="2" type="ORF">HNR31_000961</name>
</gene>
<proteinExistence type="predicted"/>
<evidence type="ECO:0000313" key="2">
    <source>
        <dbReference type="EMBL" id="MBA2874191.1"/>
    </source>
</evidence>
<feature type="domain" description="IDEAL" evidence="1">
    <location>
        <begin position="30"/>
        <end position="66"/>
    </location>
</feature>
<dbReference type="Gene3D" id="4.10.810.10">
    <property type="entry name" value="Virus Scaffolding Protein, Chain A"/>
    <property type="match status" value="1"/>
</dbReference>
<dbReference type="AlphaFoldDB" id="A0A7W0BX50"/>
<keyword evidence="3" id="KW-1185">Reference proteome</keyword>